<protein>
    <submittedName>
        <fullName evidence="6">ABC transporter substrate-binding protein</fullName>
    </submittedName>
</protein>
<keyword evidence="3 4" id="KW-0732">Signal</keyword>
<organism evidence="6 7">
    <name type="scientific">Nesterenkonia flava</name>
    <dbReference type="NCBI Taxonomy" id="469799"/>
    <lineage>
        <taxon>Bacteria</taxon>
        <taxon>Bacillati</taxon>
        <taxon>Actinomycetota</taxon>
        <taxon>Actinomycetes</taxon>
        <taxon>Micrococcales</taxon>
        <taxon>Micrococcaceae</taxon>
        <taxon>Nesterenkonia</taxon>
    </lineage>
</organism>
<sequence>MNTAPRSSLALLAGLTLLLAGCAGGEEQSSEDDLTTVTLGVMTIAPTAAIQYGVDEGIFEEHGLDVEMVPGDGGAAMLPAVQSGEMDFATGNPLSLLVAVGQGLDMRLVSGWSHSLTEGQDINAVVVRADSGIESWRDLEGRSVAVNVLNGQGDLTIMEAVRRDGGDPDAIGLTEVSFPEMEAQLERGNVDAVWLPEPFLSQALAQEEFTLLGQPNQEVLPGLPTSMAFTSGRFYEENPETVAQFKAAMEEAMDAAQNDPEGSAEALSHFLDMPVEAAAEVNMEEFDGDIRREPLEDMSRLMVEYGFIDELPGLDAVIIDWEDLE</sequence>
<comment type="subcellular location">
    <subcellularLocation>
        <location evidence="1">Periplasm</location>
    </subcellularLocation>
</comment>
<evidence type="ECO:0000313" key="7">
    <source>
        <dbReference type="Proteomes" id="UP001260872"/>
    </source>
</evidence>
<evidence type="ECO:0000256" key="3">
    <source>
        <dbReference type="ARBA" id="ARBA00022729"/>
    </source>
</evidence>
<dbReference type="Proteomes" id="UP001260872">
    <property type="component" value="Unassembled WGS sequence"/>
</dbReference>
<comment type="similarity">
    <text evidence="2">Belongs to the bacterial solute-binding protein SsuA/TauA family.</text>
</comment>
<evidence type="ECO:0000259" key="5">
    <source>
        <dbReference type="SMART" id="SM00062"/>
    </source>
</evidence>
<gene>
    <name evidence="6" type="ORF">RH857_13235</name>
</gene>
<feature type="domain" description="Solute-binding protein family 3/N-terminal" evidence="5">
    <location>
        <begin position="36"/>
        <end position="274"/>
    </location>
</feature>
<dbReference type="SMART" id="SM00062">
    <property type="entry name" value="PBPb"/>
    <property type="match status" value="1"/>
</dbReference>
<dbReference type="RefSeq" id="WP_310538449.1">
    <property type="nucleotide sequence ID" value="NZ_BAAAOC010000063.1"/>
</dbReference>
<feature type="chain" id="PRO_5045606644" evidence="4">
    <location>
        <begin position="26"/>
        <end position="325"/>
    </location>
</feature>
<dbReference type="PANTHER" id="PTHR30024:SF47">
    <property type="entry name" value="TAURINE-BINDING PERIPLASMIC PROTEIN"/>
    <property type="match status" value="1"/>
</dbReference>
<dbReference type="PROSITE" id="PS51257">
    <property type="entry name" value="PROKAR_LIPOPROTEIN"/>
    <property type="match status" value="1"/>
</dbReference>
<evidence type="ECO:0000256" key="4">
    <source>
        <dbReference type="SAM" id="SignalP"/>
    </source>
</evidence>
<evidence type="ECO:0000313" key="6">
    <source>
        <dbReference type="EMBL" id="MDR5713085.1"/>
    </source>
</evidence>
<dbReference type="PANTHER" id="PTHR30024">
    <property type="entry name" value="ALIPHATIC SULFONATES-BINDING PROTEIN-RELATED"/>
    <property type="match status" value="1"/>
</dbReference>
<accession>A0ABU1FX84</accession>
<comment type="caution">
    <text evidence="6">The sequence shown here is derived from an EMBL/GenBank/DDBJ whole genome shotgun (WGS) entry which is preliminary data.</text>
</comment>
<dbReference type="EMBL" id="JAVKGT010000055">
    <property type="protein sequence ID" value="MDR5713085.1"/>
    <property type="molecule type" value="Genomic_DNA"/>
</dbReference>
<dbReference type="Gene3D" id="3.40.190.10">
    <property type="entry name" value="Periplasmic binding protein-like II"/>
    <property type="match status" value="2"/>
</dbReference>
<reference evidence="7" key="1">
    <citation type="submission" date="2023-07" db="EMBL/GenBank/DDBJ databases">
        <title>Description of three actinobacteria isolated from air of manufacturing shop in a pharmaceutical factory.</title>
        <authorList>
            <person name="Zhang D.-F."/>
        </authorList>
    </citation>
    <scope>NUCLEOTIDE SEQUENCE [LARGE SCALE GENOMIC DNA]</scope>
    <source>
        <strain evidence="7">CCTCC AB 207010</strain>
    </source>
</reference>
<dbReference type="Pfam" id="PF09084">
    <property type="entry name" value="NMT1"/>
    <property type="match status" value="1"/>
</dbReference>
<evidence type="ECO:0000256" key="2">
    <source>
        <dbReference type="ARBA" id="ARBA00010742"/>
    </source>
</evidence>
<keyword evidence="7" id="KW-1185">Reference proteome</keyword>
<evidence type="ECO:0000256" key="1">
    <source>
        <dbReference type="ARBA" id="ARBA00004418"/>
    </source>
</evidence>
<dbReference type="InterPro" id="IPR001638">
    <property type="entry name" value="Solute-binding_3/MltF_N"/>
</dbReference>
<feature type="signal peptide" evidence="4">
    <location>
        <begin position="1"/>
        <end position="25"/>
    </location>
</feature>
<name>A0ABU1FX84_9MICC</name>
<dbReference type="InterPro" id="IPR015168">
    <property type="entry name" value="SsuA/THI5"/>
</dbReference>
<dbReference type="SUPFAM" id="SSF53850">
    <property type="entry name" value="Periplasmic binding protein-like II"/>
    <property type="match status" value="1"/>
</dbReference>
<proteinExistence type="inferred from homology"/>